<dbReference type="Proteomes" id="UP001454036">
    <property type="component" value="Unassembled WGS sequence"/>
</dbReference>
<proteinExistence type="predicted"/>
<feature type="repeat" description="TPR" evidence="1">
    <location>
        <begin position="142"/>
        <end position="175"/>
    </location>
</feature>
<evidence type="ECO:0000256" key="1">
    <source>
        <dbReference type="PROSITE-ProRule" id="PRU00339"/>
    </source>
</evidence>
<organism evidence="2 3">
    <name type="scientific">Lithospermum erythrorhizon</name>
    <name type="common">Purple gromwell</name>
    <name type="synonym">Lithospermum officinale var. erythrorhizon</name>
    <dbReference type="NCBI Taxonomy" id="34254"/>
    <lineage>
        <taxon>Eukaryota</taxon>
        <taxon>Viridiplantae</taxon>
        <taxon>Streptophyta</taxon>
        <taxon>Embryophyta</taxon>
        <taxon>Tracheophyta</taxon>
        <taxon>Spermatophyta</taxon>
        <taxon>Magnoliopsida</taxon>
        <taxon>eudicotyledons</taxon>
        <taxon>Gunneridae</taxon>
        <taxon>Pentapetalae</taxon>
        <taxon>asterids</taxon>
        <taxon>lamiids</taxon>
        <taxon>Boraginales</taxon>
        <taxon>Boraginaceae</taxon>
        <taxon>Boraginoideae</taxon>
        <taxon>Lithospermeae</taxon>
        <taxon>Lithospermum</taxon>
    </lineage>
</organism>
<dbReference type="SMART" id="SM00028">
    <property type="entry name" value="TPR"/>
    <property type="match status" value="3"/>
</dbReference>
<dbReference type="Gene3D" id="1.25.40.10">
    <property type="entry name" value="Tetratricopeptide repeat domain"/>
    <property type="match status" value="1"/>
</dbReference>
<evidence type="ECO:0000313" key="3">
    <source>
        <dbReference type="Proteomes" id="UP001454036"/>
    </source>
</evidence>
<name>A0AAV3PWU0_LITER</name>
<dbReference type="AlphaFoldDB" id="A0AAV3PWU0"/>
<protein>
    <recommendedName>
        <fullName evidence="4">Tetratricopeptide repeat protein 33</fullName>
    </recommendedName>
</protein>
<comment type="caution">
    <text evidence="2">The sequence shown here is derived from an EMBL/GenBank/DDBJ whole genome shotgun (WGS) entry which is preliminary data.</text>
</comment>
<dbReference type="InterPro" id="IPR052658">
    <property type="entry name" value="TPR-containing"/>
</dbReference>
<accession>A0AAV3PWU0</accession>
<dbReference type="PROSITE" id="PS50005">
    <property type="entry name" value="TPR"/>
    <property type="match status" value="2"/>
</dbReference>
<dbReference type="EMBL" id="BAABME010002792">
    <property type="protein sequence ID" value="GAA0156130.1"/>
    <property type="molecule type" value="Genomic_DNA"/>
</dbReference>
<sequence length="211" mass="23559">MKMTWKKNESTKRGNKRPIDQIRILPFGEDIDDIRKDVNEASSSMTRTTNSCPNDQQDCFEPNTMSVVGATDLAQLFEEQGNNLAEDGEFQEALVKWEAALNLQPERAVLHEQKAQVLLELGEAWKALCAATRATELDPSWAEAWITLGRAQLNFGEPVSAVMSFDKALAIKPESADAHDDKQTALLLLRKSTQLQSTGLCSHQNRFVVQD</sequence>
<gene>
    <name evidence="2" type="ORF">LIER_13694</name>
</gene>
<keyword evidence="3" id="KW-1185">Reference proteome</keyword>
<evidence type="ECO:0000313" key="2">
    <source>
        <dbReference type="EMBL" id="GAA0156130.1"/>
    </source>
</evidence>
<dbReference type="PANTHER" id="PTHR15544:SF0">
    <property type="entry name" value="TETRATRICOPEPTIDE REPEAT PROTEIN 33"/>
    <property type="match status" value="1"/>
</dbReference>
<dbReference type="InterPro" id="IPR011990">
    <property type="entry name" value="TPR-like_helical_dom_sf"/>
</dbReference>
<evidence type="ECO:0008006" key="4">
    <source>
        <dbReference type="Google" id="ProtNLM"/>
    </source>
</evidence>
<feature type="repeat" description="TPR" evidence="1">
    <location>
        <begin position="74"/>
        <end position="107"/>
    </location>
</feature>
<reference evidence="2 3" key="1">
    <citation type="submission" date="2024-01" db="EMBL/GenBank/DDBJ databases">
        <title>The complete chloroplast genome sequence of Lithospermum erythrorhizon: insights into the phylogenetic relationship among Boraginaceae species and the maternal lineages of purple gromwells.</title>
        <authorList>
            <person name="Okada T."/>
            <person name="Watanabe K."/>
        </authorList>
    </citation>
    <scope>NUCLEOTIDE SEQUENCE [LARGE SCALE GENOMIC DNA]</scope>
</reference>
<dbReference type="SUPFAM" id="SSF48452">
    <property type="entry name" value="TPR-like"/>
    <property type="match status" value="1"/>
</dbReference>
<keyword evidence="1" id="KW-0802">TPR repeat</keyword>
<dbReference type="PANTHER" id="PTHR15544">
    <property type="entry name" value="OSMOSIS RESPONSIVE FACTOR"/>
    <property type="match status" value="1"/>
</dbReference>
<dbReference type="InterPro" id="IPR019734">
    <property type="entry name" value="TPR_rpt"/>
</dbReference>